<protein>
    <submittedName>
        <fullName evidence="5">HTH-type transcriptional repressor CytR</fullName>
    </submittedName>
</protein>
<keyword evidence="3" id="KW-0804">Transcription</keyword>
<dbReference type="CDD" id="cd01392">
    <property type="entry name" value="HTH_LacI"/>
    <property type="match status" value="1"/>
</dbReference>
<dbReference type="Proteomes" id="UP000326611">
    <property type="component" value="Unassembled WGS sequence"/>
</dbReference>
<accession>A0A5E7T6W2</accession>
<evidence type="ECO:0000313" key="5">
    <source>
        <dbReference type="EMBL" id="VVP93944.1"/>
    </source>
</evidence>
<dbReference type="InterPro" id="IPR010982">
    <property type="entry name" value="Lambda_DNA-bd_dom_sf"/>
</dbReference>
<sequence length="354" mass="38596">MHRRPAVSSPAARSDNEVVLSNIREVARLAGVSVATVSRTLKSPERVLPETRDKVNAAVEQAGYRPNLMAVQFRSRRTGNLVILVPTIANTFFARVISGAQQAAQAANYRLLLCDTQGREDIEREFAELVYNHQADGVIQLRAFDPFTAPFPNAEYAPIVNACEVIQGGRHPTISLDNRAAAKAMTEHLLELGHRRIGLIKGPKSSPLTRDRVAGYQDALLEAGIDCDPALICHGDFSLQAGHDGAAAMLALPERPTALFCENDEMAIGALKRIKQHGLRVPEDMSLVGFDDIPFAAYCDPPLTTIAQPAEVFGQTAVEMLIALIEKKPLVQRHVVLPFELTLRGSTAKVNEDL</sequence>
<dbReference type="InterPro" id="IPR028082">
    <property type="entry name" value="Peripla_BP_I"/>
</dbReference>
<dbReference type="SUPFAM" id="SSF53822">
    <property type="entry name" value="Periplasmic binding protein-like I"/>
    <property type="match status" value="1"/>
</dbReference>
<dbReference type="Pfam" id="PF13377">
    <property type="entry name" value="Peripla_BP_3"/>
    <property type="match status" value="1"/>
</dbReference>
<dbReference type="GO" id="GO:0003700">
    <property type="term" value="F:DNA-binding transcription factor activity"/>
    <property type="evidence" value="ECO:0007669"/>
    <property type="project" value="TreeGrafter"/>
</dbReference>
<dbReference type="SUPFAM" id="SSF47413">
    <property type="entry name" value="lambda repressor-like DNA-binding domains"/>
    <property type="match status" value="1"/>
</dbReference>
<dbReference type="Gene3D" id="3.40.50.2300">
    <property type="match status" value="2"/>
</dbReference>
<dbReference type="PANTHER" id="PTHR30146:SF109">
    <property type="entry name" value="HTH-TYPE TRANSCRIPTIONAL REGULATOR GALS"/>
    <property type="match status" value="1"/>
</dbReference>
<name>A0A5E7T6W2_PSEFL</name>
<reference evidence="5 6" key="1">
    <citation type="submission" date="2019-09" db="EMBL/GenBank/DDBJ databases">
        <authorList>
            <person name="Chandra G."/>
            <person name="Truman W A."/>
        </authorList>
    </citation>
    <scope>NUCLEOTIDE SEQUENCE [LARGE SCALE GENOMIC DNA]</scope>
    <source>
        <strain evidence="5">PS918</strain>
    </source>
</reference>
<evidence type="ECO:0000256" key="1">
    <source>
        <dbReference type="ARBA" id="ARBA00023015"/>
    </source>
</evidence>
<dbReference type="AlphaFoldDB" id="A0A5E7T6W2"/>
<dbReference type="GO" id="GO:0000976">
    <property type="term" value="F:transcription cis-regulatory region binding"/>
    <property type="evidence" value="ECO:0007669"/>
    <property type="project" value="TreeGrafter"/>
</dbReference>
<proteinExistence type="predicted"/>
<dbReference type="CDD" id="cd06284">
    <property type="entry name" value="PBP1_LacI-like"/>
    <property type="match status" value="1"/>
</dbReference>
<evidence type="ECO:0000256" key="2">
    <source>
        <dbReference type="ARBA" id="ARBA00023125"/>
    </source>
</evidence>
<keyword evidence="1" id="KW-0805">Transcription regulation</keyword>
<evidence type="ECO:0000313" key="6">
    <source>
        <dbReference type="Proteomes" id="UP000326611"/>
    </source>
</evidence>
<dbReference type="Pfam" id="PF00356">
    <property type="entry name" value="LacI"/>
    <property type="match status" value="1"/>
</dbReference>
<gene>
    <name evidence="5" type="primary">cytR</name>
    <name evidence="5" type="ORF">PS918_03517</name>
</gene>
<feature type="domain" description="HTH lacI-type" evidence="4">
    <location>
        <begin position="21"/>
        <end position="75"/>
    </location>
</feature>
<evidence type="ECO:0000259" key="4">
    <source>
        <dbReference type="PROSITE" id="PS50932"/>
    </source>
</evidence>
<dbReference type="PANTHER" id="PTHR30146">
    <property type="entry name" value="LACI-RELATED TRANSCRIPTIONAL REPRESSOR"/>
    <property type="match status" value="1"/>
</dbReference>
<dbReference type="InterPro" id="IPR046335">
    <property type="entry name" value="LacI/GalR-like_sensor"/>
</dbReference>
<dbReference type="Gene3D" id="1.10.260.40">
    <property type="entry name" value="lambda repressor-like DNA-binding domains"/>
    <property type="match status" value="1"/>
</dbReference>
<keyword evidence="2" id="KW-0238">DNA-binding</keyword>
<organism evidence="5 6">
    <name type="scientific">Pseudomonas fluorescens</name>
    <dbReference type="NCBI Taxonomy" id="294"/>
    <lineage>
        <taxon>Bacteria</taxon>
        <taxon>Pseudomonadati</taxon>
        <taxon>Pseudomonadota</taxon>
        <taxon>Gammaproteobacteria</taxon>
        <taxon>Pseudomonadales</taxon>
        <taxon>Pseudomonadaceae</taxon>
        <taxon>Pseudomonas</taxon>
    </lineage>
</organism>
<evidence type="ECO:0000256" key="3">
    <source>
        <dbReference type="ARBA" id="ARBA00023163"/>
    </source>
</evidence>
<dbReference type="SMART" id="SM00354">
    <property type="entry name" value="HTH_LACI"/>
    <property type="match status" value="1"/>
</dbReference>
<dbReference type="PROSITE" id="PS50932">
    <property type="entry name" value="HTH_LACI_2"/>
    <property type="match status" value="1"/>
</dbReference>
<dbReference type="EMBL" id="CABVIY010000004">
    <property type="protein sequence ID" value="VVP93944.1"/>
    <property type="molecule type" value="Genomic_DNA"/>
</dbReference>
<dbReference type="InterPro" id="IPR000843">
    <property type="entry name" value="HTH_LacI"/>
</dbReference>